<dbReference type="AlphaFoldDB" id="A0A383WMK6"/>
<evidence type="ECO:0008006" key="13">
    <source>
        <dbReference type="Google" id="ProtNLM"/>
    </source>
</evidence>
<proteinExistence type="predicted"/>
<dbReference type="InterPro" id="IPR001611">
    <property type="entry name" value="Leu-rich_rpt"/>
</dbReference>
<keyword evidence="5" id="KW-0732">Signal</keyword>
<dbReference type="SUPFAM" id="SSF52058">
    <property type="entry name" value="L domain-like"/>
    <property type="match status" value="1"/>
</dbReference>
<evidence type="ECO:0000256" key="7">
    <source>
        <dbReference type="ARBA" id="ARBA00022989"/>
    </source>
</evidence>
<keyword evidence="9" id="KW-0675">Receptor</keyword>
<dbReference type="GO" id="GO:0005930">
    <property type="term" value="C:axoneme"/>
    <property type="evidence" value="ECO:0007669"/>
    <property type="project" value="UniProtKB-SubCell"/>
</dbReference>
<keyword evidence="3" id="KW-0433">Leucine-rich repeat</keyword>
<evidence type="ECO:0000256" key="9">
    <source>
        <dbReference type="ARBA" id="ARBA00023170"/>
    </source>
</evidence>
<reference evidence="11 12" key="1">
    <citation type="submission" date="2016-10" db="EMBL/GenBank/DDBJ databases">
        <authorList>
            <person name="Cai Z."/>
        </authorList>
    </citation>
    <scope>NUCLEOTIDE SEQUENCE [LARGE SCALE GENOMIC DNA]</scope>
</reference>
<dbReference type="Pfam" id="PF00560">
    <property type="entry name" value="LRR_1"/>
    <property type="match status" value="2"/>
</dbReference>
<gene>
    <name evidence="11" type="ORF">BQ4739_LOCUS18990</name>
</gene>
<comment type="subcellular location">
    <subcellularLocation>
        <location evidence="2">Cytoplasm</location>
        <location evidence="2">Cytoskeleton</location>
        <location evidence="2">Cilium axoneme</location>
    </subcellularLocation>
    <subcellularLocation>
        <location evidence="1">Membrane</location>
        <topology evidence="1">Single-pass membrane protein</topology>
    </subcellularLocation>
</comment>
<dbReference type="InterPro" id="IPR032675">
    <property type="entry name" value="LRR_dom_sf"/>
</dbReference>
<keyword evidence="10" id="KW-0325">Glycoprotein</keyword>
<keyword evidence="8" id="KW-0472">Membrane</keyword>
<evidence type="ECO:0000256" key="6">
    <source>
        <dbReference type="ARBA" id="ARBA00022737"/>
    </source>
</evidence>
<dbReference type="EMBL" id="FNXT01001329">
    <property type="protein sequence ID" value="SZX78675.1"/>
    <property type="molecule type" value="Genomic_DNA"/>
</dbReference>
<protein>
    <recommendedName>
        <fullName evidence="13">Leucine-rich repeat-containing N-terminal plant-type domain-containing protein</fullName>
    </recommendedName>
</protein>
<evidence type="ECO:0000313" key="11">
    <source>
        <dbReference type="EMBL" id="SZX78675.1"/>
    </source>
</evidence>
<keyword evidence="7" id="KW-1133">Transmembrane helix</keyword>
<dbReference type="PANTHER" id="PTHR27000">
    <property type="entry name" value="LEUCINE-RICH REPEAT RECEPTOR-LIKE PROTEIN KINASE FAMILY PROTEIN-RELATED"/>
    <property type="match status" value="1"/>
</dbReference>
<dbReference type="Proteomes" id="UP000256970">
    <property type="component" value="Unassembled WGS sequence"/>
</dbReference>
<accession>A0A383WMK6</accession>
<evidence type="ECO:0000256" key="4">
    <source>
        <dbReference type="ARBA" id="ARBA00022692"/>
    </source>
</evidence>
<sequence>MLKYFDLSNNKLSGSLPDILGWLRLSVLRLSENEFTGGVPISWAGHFKALNVPFYEEVLVDLQSNRLSGAFPRSATA</sequence>
<keyword evidence="4" id="KW-0812">Transmembrane</keyword>
<evidence type="ECO:0000256" key="10">
    <source>
        <dbReference type="ARBA" id="ARBA00023180"/>
    </source>
</evidence>
<dbReference type="GO" id="GO:0016020">
    <property type="term" value="C:membrane"/>
    <property type="evidence" value="ECO:0007669"/>
    <property type="project" value="UniProtKB-SubCell"/>
</dbReference>
<evidence type="ECO:0000256" key="1">
    <source>
        <dbReference type="ARBA" id="ARBA00004167"/>
    </source>
</evidence>
<dbReference type="Gene3D" id="3.80.10.10">
    <property type="entry name" value="Ribonuclease Inhibitor"/>
    <property type="match status" value="1"/>
</dbReference>
<organism evidence="11 12">
    <name type="scientific">Tetradesmus obliquus</name>
    <name type="common">Green alga</name>
    <name type="synonym">Acutodesmus obliquus</name>
    <dbReference type="NCBI Taxonomy" id="3088"/>
    <lineage>
        <taxon>Eukaryota</taxon>
        <taxon>Viridiplantae</taxon>
        <taxon>Chlorophyta</taxon>
        <taxon>core chlorophytes</taxon>
        <taxon>Chlorophyceae</taxon>
        <taxon>CS clade</taxon>
        <taxon>Sphaeropleales</taxon>
        <taxon>Scenedesmaceae</taxon>
        <taxon>Tetradesmus</taxon>
    </lineage>
</organism>
<keyword evidence="12" id="KW-1185">Reference proteome</keyword>
<evidence type="ECO:0000256" key="5">
    <source>
        <dbReference type="ARBA" id="ARBA00022729"/>
    </source>
</evidence>
<evidence type="ECO:0000256" key="2">
    <source>
        <dbReference type="ARBA" id="ARBA00004430"/>
    </source>
</evidence>
<keyword evidence="6" id="KW-0677">Repeat</keyword>
<evidence type="ECO:0000256" key="8">
    <source>
        <dbReference type="ARBA" id="ARBA00023136"/>
    </source>
</evidence>
<evidence type="ECO:0000313" key="12">
    <source>
        <dbReference type="Proteomes" id="UP000256970"/>
    </source>
</evidence>
<evidence type="ECO:0000256" key="3">
    <source>
        <dbReference type="ARBA" id="ARBA00022614"/>
    </source>
</evidence>
<name>A0A383WMK6_TETOB</name>
<dbReference type="PANTHER" id="PTHR27000:SF642">
    <property type="entry name" value="INACTIVE LEUCINE-RICH REPEAT RECEPTOR KINASE XIAO-RELATED"/>
    <property type="match status" value="1"/>
</dbReference>
<dbReference type="STRING" id="3088.A0A383WMK6"/>